<proteinExistence type="predicted"/>
<organism evidence="1 2">
    <name type="scientific">Clostridium formicaceticum</name>
    <dbReference type="NCBI Taxonomy" id="1497"/>
    <lineage>
        <taxon>Bacteria</taxon>
        <taxon>Bacillati</taxon>
        <taxon>Bacillota</taxon>
        <taxon>Clostridia</taxon>
        <taxon>Eubacteriales</taxon>
        <taxon>Clostridiaceae</taxon>
        <taxon>Clostridium</taxon>
    </lineage>
</organism>
<gene>
    <name evidence="1" type="ORF">CLFO_06720</name>
</gene>
<evidence type="ECO:0000313" key="2">
    <source>
        <dbReference type="Proteomes" id="UP000192478"/>
    </source>
</evidence>
<dbReference type="AlphaFoldDB" id="A0AAC9RJ19"/>
<sequence>MVISSILVGWEIATEFDALDQGPIGFTVLIFLVNLPQQAASSSLRSF</sequence>
<dbReference type="Proteomes" id="UP000192478">
    <property type="component" value="Chromosome"/>
</dbReference>
<accession>A0AAC9RJ19</accession>
<reference evidence="1 2" key="1">
    <citation type="submission" date="2017-03" db="EMBL/GenBank/DDBJ databases">
        <title>Complete sequence of Clostridium formicaceticum DSM 92.</title>
        <authorList>
            <person name="Poehlein A."/>
            <person name="Karl M."/>
            <person name="Bengelsdorf F.R."/>
            <person name="Duerre P."/>
            <person name="Daniel R."/>
        </authorList>
    </citation>
    <scope>NUCLEOTIDE SEQUENCE [LARGE SCALE GENOMIC DNA]</scope>
    <source>
        <strain evidence="1 2">DSM 92</strain>
    </source>
</reference>
<name>A0AAC9RJ19_9CLOT</name>
<protein>
    <submittedName>
        <fullName evidence="1">Uncharacterized protein</fullName>
    </submittedName>
</protein>
<evidence type="ECO:0000313" key="1">
    <source>
        <dbReference type="EMBL" id="ARE86350.1"/>
    </source>
</evidence>
<dbReference type="EMBL" id="CP020559">
    <property type="protein sequence ID" value="ARE86350.1"/>
    <property type="molecule type" value="Genomic_DNA"/>
</dbReference>